<dbReference type="Pfam" id="PF07690">
    <property type="entry name" value="MFS_1"/>
    <property type="match status" value="1"/>
</dbReference>
<feature type="domain" description="Major facilitator superfamily (MFS) profile" evidence="6">
    <location>
        <begin position="23"/>
        <end position="406"/>
    </location>
</feature>
<dbReference type="Proteomes" id="UP001597260">
    <property type="component" value="Unassembled WGS sequence"/>
</dbReference>
<evidence type="ECO:0000313" key="8">
    <source>
        <dbReference type="Proteomes" id="UP001597260"/>
    </source>
</evidence>
<evidence type="ECO:0000256" key="1">
    <source>
        <dbReference type="ARBA" id="ARBA00004651"/>
    </source>
</evidence>
<sequence>MYLSTTRSTDAARPAGTVARAVPPTVLGLGMVSLVTDVSAEMVTAVLPLYLVYGVGAGFLQLGMIEGLYATATAVLRVAGGYVADRLGRPKAVATVGYALSAVAKLGLPVAGGSLAGLGAVLTVDRAGKGIRTGPRDAMITMAAPADRLGRAFGVHRAMDTIGAMLGPLAAAALVTLAVGYDTVFVTSFSLGTVGVLILLFFVRVPPAVTSPRHRVAPRVALSVLNRPPVRRTWLAAGLLGLFTVGDMVLYVAIQQRAALPTAVLPLLPLATAVTFLAAAAPVGRLADRWGRWRVFLAGHGLLLVAYLLVGFTAIGWPIAVLALGLHGLFYAATDGVLMAHVGPLIPEPLRATGLAAVQTVQALARAAGAVGFGAALQVAAPQWAFAGLAVVLGLAIIVGALPRHQGDTP</sequence>
<evidence type="ECO:0000256" key="5">
    <source>
        <dbReference type="SAM" id="Phobius"/>
    </source>
</evidence>
<feature type="transmembrane region" description="Helical" evidence="5">
    <location>
        <begin position="96"/>
        <end position="122"/>
    </location>
</feature>
<dbReference type="PROSITE" id="PS50850">
    <property type="entry name" value="MFS"/>
    <property type="match status" value="1"/>
</dbReference>
<keyword evidence="2 5" id="KW-0812">Transmembrane</keyword>
<dbReference type="Gene3D" id="1.20.1250.20">
    <property type="entry name" value="MFS general substrate transporter like domains"/>
    <property type="match status" value="1"/>
</dbReference>
<dbReference type="CDD" id="cd17370">
    <property type="entry name" value="MFS_MJ1317_like"/>
    <property type="match status" value="1"/>
</dbReference>
<feature type="transmembrane region" description="Helical" evidence="5">
    <location>
        <begin position="185"/>
        <end position="205"/>
    </location>
</feature>
<protein>
    <submittedName>
        <fullName evidence="7">MFS transporter</fullName>
    </submittedName>
</protein>
<feature type="transmembrane region" description="Helical" evidence="5">
    <location>
        <begin position="295"/>
        <end position="315"/>
    </location>
</feature>
<reference evidence="8" key="1">
    <citation type="journal article" date="2019" name="Int. J. Syst. Evol. Microbiol.">
        <title>The Global Catalogue of Microorganisms (GCM) 10K type strain sequencing project: providing services to taxonomists for standard genome sequencing and annotation.</title>
        <authorList>
            <consortium name="The Broad Institute Genomics Platform"/>
            <consortium name="The Broad Institute Genome Sequencing Center for Infectious Disease"/>
            <person name="Wu L."/>
            <person name="Ma J."/>
        </authorList>
    </citation>
    <scope>NUCLEOTIDE SEQUENCE [LARGE SCALE GENOMIC DNA]</scope>
    <source>
        <strain evidence="8">JCM 31037</strain>
    </source>
</reference>
<evidence type="ECO:0000313" key="7">
    <source>
        <dbReference type="EMBL" id="MFD1321333.1"/>
    </source>
</evidence>
<dbReference type="EMBL" id="JBHTMP010000011">
    <property type="protein sequence ID" value="MFD1321333.1"/>
    <property type="molecule type" value="Genomic_DNA"/>
</dbReference>
<feature type="transmembrane region" description="Helical" evidence="5">
    <location>
        <begin position="383"/>
        <end position="402"/>
    </location>
</feature>
<comment type="subcellular location">
    <subcellularLocation>
        <location evidence="1">Cell membrane</location>
        <topology evidence="1">Multi-pass membrane protein</topology>
    </subcellularLocation>
</comment>
<gene>
    <name evidence="7" type="ORF">ACFQ4H_09550</name>
</gene>
<comment type="caution">
    <text evidence="7">The sequence shown here is derived from an EMBL/GenBank/DDBJ whole genome shotgun (WGS) entry which is preliminary data.</text>
</comment>
<accession>A0ABW3YA47</accession>
<dbReference type="PANTHER" id="PTHR23518:SF2">
    <property type="entry name" value="MAJOR FACILITATOR SUPERFAMILY TRANSPORTER"/>
    <property type="match status" value="1"/>
</dbReference>
<dbReference type="InterPro" id="IPR011701">
    <property type="entry name" value="MFS"/>
</dbReference>
<evidence type="ECO:0000256" key="4">
    <source>
        <dbReference type="ARBA" id="ARBA00023136"/>
    </source>
</evidence>
<dbReference type="InterPro" id="IPR020846">
    <property type="entry name" value="MFS_dom"/>
</dbReference>
<proteinExistence type="predicted"/>
<evidence type="ECO:0000256" key="3">
    <source>
        <dbReference type="ARBA" id="ARBA00022989"/>
    </source>
</evidence>
<feature type="transmembrane region" description="Helical" evidence="5">
    <location>
        <begin position="260"/>
        <end position="283"/>
    </location>
</feature>
<keyword evidence="3 5" id="KW-1133">Transmembrane helix</keyword>
<dbReference type="InterPro" id="IPR036259">
    <property type="entry name" value="MFS_trans_sf"/>
</dbReference>
<dbReference type="RefSeq" id="WP_377569484.1">
    <property type="nucleotide sequence ID" value="NZ_JBHTMP010000011.1"/>
</dbReference>
<name>A0ABW3YA47_9ACTN</name>
<keyword evidence="4 5" id="KW-0472">Membrane</keyword>
<dbReference type="SUPFAM" id="SSF103473">
    <property type="entry name" value="MFS general substrate transporter"/>
    <property type="match status" value="1"/>
</dbReference>
<evidence type="ECO:0000259" key="6">
    <source>
        <dbReference type="PROSITE" id="PS50850"/>
    </source>
</evidence>
<feature type="transmembrane region" description="Helical" evidence="5">
    <location>
        <begin position="158"/>
        <end position="179"/>
    </location>
</feature>
<feature type="transmembrane region" description="Helical" evidence="5">
    <location>
        <begin position="42"/>
        <end position="60"/>
    </location>
</feature>
<evidence type="ECO:0000256" key="2">
    <source>
        <dbReference type="ARBA" id="ARBA00022692"/>
    </source>
</evidence>
<dbReference type="PANTHER" id="PTHR23518">
    <property type="entry name" value="C-METHYLTRANSFERASE"/>
    <property type="match status" value="1"/>
</dbReference>
<keyword evidence="8" id="KW-1185">Reference proteome</keyword>
<feature type="transmembrane region" description="Helical" evidence="5">
    <location>
        <begin position="234"/>
        <end position="254"/>
    </location>
</feature>
<organism evidence="7 8">
    <name type="scientific">Micromonospora sonneratiae</name>
    <dbReference type="NCBI Taxonomy" id="1184706"/>
    <lineage>
        <taxon>Bacteria</taxon>
        <taxon>Bacillati</taxon>
        <taxon>Actinomycetota</taxon>
        <taxon>Actinomycetes</taxon>
        <taxon>Micromonosporales</taxon>
        <taxon>Micromonosporaceae</taxon>
        <taxon>Micromonospora</taxon>
    </lineage>
</organism>